<dbReference type="PANTHER" id="PTHR28022:SF1">
    <property type="entry name" value="GPI MANNOSYLTRANSFERASE 2 SUBUNIT PGA1"/>
    <property type="match status" value="1"/>
</dbReference>
<feature type="chain" id="PRO_5002715710" evidence="2">
    <location>
        <begin position="21"/>
        <end position="192"/>
    </location>
</feature>
<keyword evidence="4" id="KW-1185">Reference proteome</keyword>
<keyword evidence="1" id="KW-0812">Transmembrane</keyword>
<evidence type="ECO:0000313" key="3">
    <source>
        <dbReference type="EMBL" id="EDO15443.1"/>
    </source>
</evidence>
<dbReference type="OMA" id="YQIKICW"/>
<dbReference type="InParanoid" id="A7TQM2"/>
<dbReference type="EMBL" id="DS480460">
    <property type="protein sequence ID" value="EDO15443.1"/>
    <property type="molecule type" value="Genomic_DNA"/>
</dbReference>
<dbReference type="GeneID" id="5543526"/>
<keyword evidence="1" id="KW-1133">Transmembrane helix</keyword>
<dbReference type="AlphaFoldDB" id="A7TQM2"/>
<keyword evidence="2" id="KW-0732">Signal</keyword>
<dbReference type="PANTHER" id="PTHR28022">
    <property type="entry name" value="GPI MANNOSYLTRANSFERASE 2 SUBUNIT PGA1"/>
    <property type="match status" value="1"/>
</dbReference>
<gene>
    <name evidence="3" type="ORF">Kpol_1027p17</name>
</gene>
<evidence type="ECO:0000313" key="4">
    <source>
        <dbReference type="Proteomes" id="UP000000267"/>
    </source>
</evidence>
<proteinExistence type="predicted"/>
<dbReference type="GO" id="GO:0000030">
    <property type="term" value="F:mannosyltransferase activity"/>
    <property type="evidence" value="ECO:0007669"/>
    <property type="project" value="EnsemblFungi"/>
</dbReference>
<dbReference type="KEGG" id="vpo:Kpol_1027p17"/>
<dbReference type="InterPro" id="IPR019433">
    <property type="entry name" value="GPI_ManTrfase_II_coact_Pga1"/>
</dbReference>
<accession>A7TQM2</accession>
<dbReference type="eggNOG" id="ENOG502S2MY">
    <property type="taxonomic scope" value="Eukaryota"/>
</dbReference>
<protein>
    <submittedName>
        <fullName evidence="3">Uncharacterized protein</fullName>
    </submittedName>
</protein>
<feature type="signal peptide" evidence="2">
    <location>
        <begin position="1"/>
        <end position="20"/>
    </location>
</feature>
<keyword evidence="1" id="KW-0472">Membrane</keyword>
<dbReference type="OrthoDB" id="4036106at2759"/>
<evidence type="ECO:0000256" key="2">
    <source>
        <dbReference type="SAM" id="SignalP"/>
    </source>
</evidence>
<feature type="transmembrane region" description="Helical" evidence="1">
    <location>
        <begin position="162"/>
        <end position="180"/>
    </location>
</feature>
<dbReference type="PhylomeDB" id="A7TQM2"/>
<evidence type="ECO:0000256" key="1">
    <source>
        <dbReference type="SAM" id="Phobius"/>
    </source>
</evidence>
<organism evidence="4">
    <name type="scientific">Vanderwaltozyma polyspora (strain ATCC 22028 / DSM 70294 / BCRC 21397 / CBS 2163 / NBRC 10782 / NRRL Y-8283 / UCD 57-17)</name>
    <name type="common">Kluyveromyces polysporus</name>
    <dbReference type="NCBI Taxonomy" id="436907"/>
    <lineage>
        <taxon>Eukaryota</taxon>
        <taxon>Fungi</taxon>
        <taxon>Dikarya</taxon>
        <taxon>Ascomycota</taxon>
        <taxon>Saccharomycotina</taxon>
        <taxon>Saccharomycetes</taxon>
        <taxon>Saccharomycetales</taxon>
        <taxon>Saccharomycetaceae</taxon>
        <taxon>Vanderwaltozyma</taxon>
    </lineage>
</organism>
<reference evidence="3 4" key="1">
    <citation type="journal article" date="2007" name="Proc. Natl. Acad. Sci. U.S.A.">
        <title>Independent sorting-out of thousands of duplicated gene pairs in two yeast species descended from a whole-genome duplication.</title>
        <authorList>
            <person name="Scannell D.R."/>
            <person name="Frank A.C."/>
            <person name="Conant G.C."/>
            <person name="Byrne K.P."/>
            <person name="Woolfit M."/>
            <person name="Wolfe K.H."/>
        </authorList>
    </citation>
    <scope>NUCLEOTIDE SEQUENCE [LARGE SCALE GENOMIC DNA]</scope>
    <source>
        <strain evidence="4">ATCC 22028 / DSM 70294 / BCRC 21397 / CBS 2163 / NBRC 10782 / NRRL Y-8283 / UCD 57-17</strain>
    </source>
</reference>
<sequence>MKYLLIFQFLINFVIGNTESFLLHVSNEFPSISSRQLDYSNVTTLSSPIDYISLKNVNIAKKVINTNISASDPNYIELLHLSKDETYQIKICWSAIHPISIDDMDWFIVPHSTLFQDTISDEARIFITFNTNNDSYPVMNDNQLVPINVSIINVKLGIPVDLYRVLVFIIVVLISIFILNQHFQIYYWIKNF</sequence>
<dbReference type="Proteomes" id="UP000000267">
    <property type="component" value="Unassembled WGS sequence"/>
</dbReference>
<name>A7TQM2_VANPO</name>
<dbReference type="GO" id="GO:0005789">
    <property type="term" value="C:endoplasmic reticulum membrane"/>
    <property type="evidence" value="ECO:0007669"/>
    <property type="project" value="EnsemblFungi"/>
</dbReference>
<dbReference type="GO" id="GO:0006506">
    <property type="term" value="P:GPI anchor biosynthetic process"/>
    <property type="evidence" value="ECO:0007669"/>
    <property type="project" value="EnsemblFungi"/>
</dbReference>
<dbReference type="FunCoup" id="A7TQM2">
    <property type="interactions" value="25"/>
</dbReference>
<dbReference type="GO" id="GO:0120097">
    <property type="term" value="C:glycosylphosphatidylinositol-mannosyltransferase II complex"/>
    <property type="evidence" value="ECO:0007669"/>
    <property type="project" value="EnsemblFungi"/>
</dbReference>
<dbReference type="RefSeq" id="XP_001643301.1">
    <property type="nucleotide sequence ID" value="XM_001643251.1"/>
</dbReference>
<dbReference type="Pfam" id="PF10333">
    <property type="entry name" value="Pga1"/>
    <property type="match status" value="1"/>
</dbReference>
<dbReference type="HOGENOM" id="CLU_116423_0_0_1"/>